<dbReference type="InterPro" id="IPR003598">
    <property type="entry name" value="Ig_sub2"/>
</dbReference>
<dbReference type="InterPro" id="IPR003987">
    <property type="entry name" value="ICAM_VCAM_N"/>
</dbReference>
<feature type="domain" description="Ig-like" evidence="14">
    <location>
        <begin position="641"/>
        <end position="717"/>
    </location>
</feature>
<dbReference type="Pfam" id="PF13927">
    <property type="entry name" value="Ig_3"/>
    <property type="match status" value="1"/>
</dbReference>
<dbReference type="Gene3D" id="2.60.40.10">
    <property type="entry name" value="Immunoglobulins"/>
    <property type="match status" value="7"/>
</dbReference>
<dbReference type="PROSITE" id="PS50835">
    <property type="entry name" value="IG_LIKE"/>
    <property type="match status" value="3"/>
</dbReference>
<dbReference type="InterPro" id="IPR013768">
    <property type="entry name" value="ICAM_N"/>
</dbReference>
<dbReference type="InterPro" id="IPR013783">
    <property type="entry name" value="Ig-like_fold"/>
</dbReference>
<dbReference type="InterPro" id="IPR048679">
    <property type="entry name" value="ICAM1_3_5_D2"/>
</dbReference>
<feature type="transmembrane region" description="Helical" evidence="12">
    <location>
        <begin position="819"/>
        <end position="843"/>
    </location>
</feature>
<evidence type="ECO:0000256" key="8">
    <source>
        <dbReference type="ARBA" id="ARBA00023136"/>
    </source>
</evidence>
<evidence type="ECO:0000256" key="13">
    <source>
        <dbReference type="SAM" id="SignalP"/>
    </source>
</evidence>
<dbReference type="PANTHER" id="PTHR13771">
    <property type="entry name" value="INTERCELLULAR ADHESION MOLECULE"/>
    <property type="match status" value="1"/>
</dbReference>
<dbReference type="InterPro" id="IPR047012">
    <property type="entry name" value="ICAM_VCAM"/>
</dbReference>
<dbReference type="Pfam" id="PF21146">
    <property type="entry name" value="ICAM1_3_5_D2"/>
    <property type="match status" value="1"/>
</dbReference>
<comment type="subcellular location">
    <subcellularLocation>
        <location evidence="1">Membrane</location>
        <topology evidence="1">Single-pass type I membrane protein</topology>
    </subcellularLocation>
</comment>
<dbReference type="Proteomes" id="UP000291020">
    <property type="component" value="Unassembled WGS sequence"/>
</dbReference>
<dbReference type="SUPFAM" id="SSF48726">
    <property type="entry name" value="Immunoglobulin"/>
    <property type="match status" value="7"/>
</dbReference>
<evidence type="ECO:0000256" key="5">
    <source>
        <dbReference type="ARBA" id="ARBA00022737"/>
    </source>
</evidence>
<evidence type="ECO:0000256" key="3">
    <source>
        <dbReference type="ARBA" id="ARBA00022692"/>
    </source>
</evidence>
<dbReference type="PRINTS" id="PR01472">
    <property type="entry name" value="ICAMVCAM1"/>
</dbReference>
<proteinExistence type="inferred from homology"/>
<keyword evidence="16" id="KW-1185">Reference proteome</keyword>
<feature type="domain" description="Ig-like" evidence="14">
    <location>
        <begin position="722"/>
        <end position="805"/>
    </location>
</feature>
<dbReference type="FunFam" id="2.60.40.10:FF:000641">
    <property type="entry name" value="Intercellular adhesion molecule 1"/>
    <property type="match status" value="2"/>
</dbReference>
<dbReference type="InterPro" id="IPR036179">
    <property type="entry name" value="Ig-like_dom_sf"/>
</dbReference>
<feature type="signal peptide" evidence="13">
    <location>
        <begin position="1"/>
        <end position="28"/>
    </location>
</feature>
<evidence type="ECO:0000256" key="2">
    <source>
        <dbReference type="ARBA" id="ARBA00005925"/>
    </source>
</evidence>
<dbReference type="PANTHER" id="PTHR13771:SF9">
    <property type="entry name" value="INTERCELLULAR ADHESION MOLECULE 5"/>
    <property type="match status" value="1"/>
</dbReference>
<keyword evidence="11" id="KW-0393">Immunoglobulin domain</keyword>
<dbReference type="AlphaFoldDB" id="A0A452GJ45"/>
<evidence type="ECO:0000256" key="7">
    <source>
        <dbReference type="ARBA" id="ARBA00022989"/>
    </source>
</evidence>
<evidence type="ECO:0000313" key="16">
    <source>
        <dbReference type="Proteomes" id="UP000291020"/>
    </source>
</evidence>
<dbReference type="FunFam" id="2.60.40.10:FF:000194">
    <property type="entry name" value="Intercellular adhesion molecule 1"/>
    <property type="match status" value="1"/>
</dbReference>
<evidence type="ECO:0000313" key="15">
    <source>
        <dbReference type="Ensembl" id="ENSGAGP00000001683.1"/>
    </source>
</evidence>
<accession>A0A452GJ45</accession>
<keyword evidence="4 13" id="KW-0732">Signal</keyword>
<dbReference type="InterPro" id="IPR003599">
    <property type="entry name" value="Ig_sub"/>
</dbReference>
<dbReference type="GO" id="GO:0098609">
    <property type="term" value="P:cell-cell adhesion"/>
    <property type="evidence" value="ECO:0007669"/>
    <property type="project" value="InterPro"/>
</dbReference>
<sequence>MPGRGCPDPGVLRHLGALLRLSTTGAFAISGAAEQSFNVSLWPEDSVVEHGGSIWLNCSHTCQDPSARGGLETSLTKAQNKSGPGWMAQELVDIQEWVSAPQCYFNCYGNVTCAVAHITTYRPPEWVVLEPLPEMELGQVYNLTCRVLNVAPVTHLSVTLRQGGRTLHTETFQNHTGTGPDDVTVTHEIIPQRRDHGQEVTCHTALDLRLQGQFFQNSPAVELRVFDLPEEPQLLTSHYIEVGTRAPARCGVAGVFPAAGEARFTLSFGGESLNFTVTTSGDTATAQGEVWSQFPGQRELNCTVTMGPVSRSSRVNHPDYFTAALPLSPAGFPQPVLEIDQPQALVNRNVSVTCSAPASQPPGTTLQLRDSERTLASGPQPRLQLTLTTHKGDNGRQFTCEGNLTLGSHSLVKNMSAQLIVLCDSGPALSEEPETDAARGEAVNLVCRAGGSPAPAVIRAFRRSEGVPGISLSPSDGCFNPSHTSLILLSVPDQPTLDESGCPSHRTWLEGTLQQLACEADGNPMPEVSCSKDSQVYGTSGVQNVTRGHAGIYRCSAANVHGTAGRNVTIHVECEGRDHSRWGAEGGKGLAISCQETEGRPELRPPPQWPSMSARLWVGGAAGLFHGCDQWALVLCLPDKPTMDESSCPSTQAWLEGTLHTLACEADGIPVPRVPCTKEGAADEFGGERNVSRNDSGTYHCTATNRLGSMSRRVTVQVEYRPIILLLAVSPSDTVPRGTNFNISCRAEGSPAPAYRWTVPPAPNVHCSADNSTVSVAGADRHNRGIYICRVSNAHGQHLGQVRIQPHLRVPAPPPDHRLIIAALIAGAAVLLLGGTAGLVYYLKSTACRKGEYNVQDAESSSKATCLGHDSAVYGIQARAAGRPASPESAAGNG</sequence>
<keyword evidence="3 12" id="KW-0812">Transmembrane</keyword>
<reference evidence="16" key="1">
    <citation type="journal article" date="2017" name="PLoS ONE">
        <title>The Agassiz's desert tortoise genome provides a resource for the conservation of a threatened species.</title>
        <authorList>
            <person name="Tollis M."/>
            <person name="DeNardo D.F."/>
            <person name="Cornelius J.A."/>
            <person name="Dolby G.A."/>
            <person name="Edwards T."/>
            <person name="Henen B.T."/>
            <person name="Karl A.E."/>
            <person name="Murphy R.W."/>
            <person name="Kusumi K."/>
        </authorList>
    </citation>
    <scope>NUCLEOTIDE SEQUENCE [LARGE SCALE GENOMIC DNA]</scope>
</reference>
<evidence type="ECO:0000259" key="14">
    <source>
        <dbReference type="PROSITE" id="PS50835"/>
    </source>
</evidence>
<dbReference type="SMART" id="SM00409">
    <property type="entry name" value="IG"/>
    <property type="match status" value="4"/>
</dbReference>
<name>A0A452GJ45_9SAUR</name>
<protein>
    <recommendedName>
        <fullName evidence="14">Ig-like domain-containing protein</fullName>
    </recommendedName>
</protein>
<keyword evidence="6" id="KW-0130">Cell adhesion</keyword>
<keyword evidence="9" id="KW-1015">Disulfide bond</keyword>
<feature type="chain" id="PRO_5019202504" description="Ig-like domain-containing protein" evidence="13">
    <location>
        <begin position="29"/>
        <end position="894"/>
    </location>
</feature>
<evidence type="ECO:0000256" key="1">
    <source>
        <dbReference type="ARBA" id="ARBA00004479"/>
    </source>
</evidence>
<evidence type="ECO:0000256" key="12">
    <source>
        <dbReference type="SAM" id="Phobius"/>
    </source>
</evidence>
<organism evidence="15 16">
    <name type="scientific">Gopherus agassizii</name>
    <name type="common">Agassiz's desert tortoise</name>
    <dbReference type="NCBI Taxonomy" id="38772"/>
    <lineage>
        <taxon>Eukaryota</taxon>
        <taxon>Metazoa</taxon>
        <taxon>Chordata</taxon>
        <taxon>Craniata</taxon>
        <taxon>Vertebrata</taxon>
        <taxon>Euteleostomi</taxon>
        <taxon>Archelosauria</taxon>
        <taxon>Testudinata</taxon>
        <taxon>Testudines</taxon>
        <taxon>Cryptodira</taxon>
        <taxon>Durocryptodira</taxon>
        <taxon>Testudinoidea</taxon>
        <taxon>Testudinidae</taxon>
        <taxon>Gopherus</taxon>
    </lineage>
</organism>
<keyword evidence="10" id="KW-0325">Glycoprotein</keyword>
<evidence type="ECO:0000256" key="10">
    <source>
        <dbReference type="ARBA" id="ARBA00023180"/>
    </source>
</evidence>
<reference evidence="15" key="3">
    <citation type="submission" date="2025-09" db="UniProtKB">
        <authorList>
            <consortium name="Ensembl"/>
        </authorList>
    </citation>
    <scope>IDENTIFICATION</scope>
</reference>
<evidence type="ECO:0000256" key="4">
    <source>
        <dbReference type="ARBA" id="ARBA00022729"/>
    </source>
</evidence>
<dbReference type="GO" id="GO:0005886">
    <property type="term" value="C:plasma membrane"/>
    <property type="evidence" value="ECO:0007669"/>
    <property type="project" value="TreeGrafter"/>
</dbReference>
<dbReference type="Ensembl" id="ENSGAGT00000001914.1">
    <property type="protein sequence ID" value="ENSGAGP00000001683.1"/>
    <property type="gene ID" value="ENSGAGG00000001342.1"/>
</dbReference>
<comment type="similarity">
    <text evidence="2">Belongs to the immunoglobulin superfamily. ICAM family.</text>
</comment>
<dbReference type="Pfam" id="PF03921">
    <property type="entry name" value="ICAM_N"/>
    <property type="match status" value="1"/>
</dbReference>
<keyword evidence="7 12" id="KW-1133">Transmembrane helix</keyword>
<keyword evidence="5" id="KW-0677">Repeat</keyword>
<evidence type="ECO:0000256" key="11">
    <source>
        <dbReference type="ARBA" id="ARBA00023319"/>
    </source>
</evidence>
<dbReference type="InterPro" id="IPR007110">
    <property type="entry name" value="Ig-like_dom"/>
</dbReference>
<evidence type="ECO:0000256" key="9">
    <source>
        <dbReference type="ARBA" id="ARBA00023157"/>
    </source>
</evidence>
<reference evidence="15" key="2">
    <citation type="submission" date="2025-08" db="UniProtKB">
        <authorList>
            <consortium name="Ensembl"/>
        </authorList>
    </citation>
    <scope>IDENTIFICATION</scope>
</reference>
<dbReference type="SMART" id="SM00408">
    <property type="entry name" value="IGc2"/>
    <property type="match status" value="3"/>
</dbReference>
<dbReference type="GO" id="GO:0005178">
    <property type="term" value="F:integrin binding"/>
    <property type="evidence" value="ECO:0007669"/>
    <property type="project" value="InterPro"/>
</dbReference>
<evidence type="ECO:0000256" key="6">
    <source>
        <dbReference type="ARBA" id="ARBA00022889"/>
    </source>
</evidence>
<keyword evidence="8 12" id="KW-0472">Membrane</keyword>
<feature type="domain" description="Ig-like" evidence="14">
    <location>
        <begin position="427"/>
        <end position="573"/>
    </location>
</feature>